<dbReference type="Proteomes" id="UP000191897">
    <property type="component" value="Unassembled WGS sequence"/>
</dbReference>
<sequence length="128" mass="13867">MPWMEKGRSSRRHPQVLIGLVVASLLVMIGFQAPSGIKSLSKTSRLERLQSVDPGRSISLREKACDSGNDVGCRTGDAGSGLRYSEFASFTLNIRDHAEVSLAAVAIVPQTSRDFASVVPRAPPHIMY</sequence>
<evidence type="ECO:0000313" key="2">
    <source>
        <dbReference type="Proteomes" id="UP000191897"/>
    </source>
</evidence>
<protein>
    <submittedName>
        <fullName evidence="1">Uncharacterized protein</fullName>
    </submittedName>
</protein>
<dbReference type="AlphaFoldDB" id="A0A1S7PVH1"/>
<proteinExistence type="predicted"/>
<dbReference type="EMBL" id="FBWC01000014">
    <property type="protein sequence ID" value="CUX26926.1"/>
    <property type="molecule type" value="Genomic_DNA"/>
</dbReference>
<gene>
    <name evidence="1" type="ORF">AGR4C_Cc50047</name>
</gene>
<accession>A0A1S7PVH1</accession>
<organism evidence="1 2">
    <name type="scientific">Agrobacterium tumefaciens str. Kerr 14</name>
    <dbReference type="NCBI Taxonomy" id="1183424"/>
    <lineage>
        <taxon>Bacteria</taxon>
        <taxon>Pseudomonadati</taxon>
        <taxon>Pseudomonadota</taxon>
        <taxon>Alphaproteobacteria</taxon>
        <taxon>Hyphomicrobiales</taxon>
        <taxon>Rhizobiaceae</taxon>
        <taxon>Rhizobium/Agrobacterium group</taxon>
        <taxon>Agrobacterium</taxon>
        <taxon>Agrobacterium tumefaciens complex</taxon>
    </lineage>
</organism>
<reference evidence="1 2" key="1">
    <citation type="submission" date="2016-01" db="EMBL/GenBank/DDBJ databases">
        <authorList>
            <person name="Oliw E.H."/>
        </authorList>
    </citation>
    <scope>NUCLEOTIDE SEQUENCE [LARGE SCALE GENOMIC DNA]</scope>
    <source>
        <strain evidence="1 2">Kerr 14</strain>
    </source>
</reference>
<evidence type="ECO:0000313" key="1">
    <source>
        <dbReference type="EMBL" id="CUX26926.1"/>
    </source>
</evidence>
<name>A0A1S7PVH1_AGRTU</name>